<feature type="compositionally biased region" description="Basic and acidic residues" evidence="1">
    <location>
        <begin position="207"/>
        <end position="218"/>
    </location>
</feature>
<feature type="region of interest" description="Disordered" evidence="1">
    <location>
        <begin position="207"/>
        <end position="252"/>
    </location>
</feature>
<accession>A0A0C2WH18</accession>
<gene>
    <name evidence="2" type="ORF">M378DRAFT_167750</name>
</gene>
<organism evidence="2 3">
    <name type="scientific">Amanita muscaria (strain Koide BX008)</name>
    <dbReference type="NCBI Taxonomy" id="946122"/>
    <lineage>
        <taxon>Eukaryota</taxon>
        <taxon>Fungi</taxon>
        <taxon>Dikarya</taxon>
        <taxon>Basidiomycota</taxon>
        <taxon>Agaricomycotina</taxon>
        <taxon>Agaricomycetes</taxon>
        <taxon>Agaricomycetidae</taxon>
        <taxon>Agaricales</taxon>
        <taxon>Pluteineae</taxon>
        <taxon>Amanitaceae</taxon>
        <taxon>Amanita</taxon>
    </lineage>
</organism>
<evidence type="ECO:0000313" key="2">
    <source>
        <dbReference type="EMBL" id="KIL60772.1"/>
    </source>
</evidence>
<evidence type="ECO:0000256" key="1">
    <source>
        <dbReference type="SAM" id="MobiDB-lite"/>
    </source>
</evidence>
<dbReference type="EMBL" id="KN818293">
    <property type="protein sequence ID" value="KIL60772.1"/>
    <property type="molecule type" value="Genomic_DNA"/>
</dbReference>
<dbReference type="AlphaFoldDB" id="A0A0C2WH18"/>
<name>A0A0C2WH18_AMAMK</name>
<feature type="compositionally biased region" description="Pro residues" evidence="1">
    <location>
        <begin position="102"/>
        <end position="115"/>
    </location>
</feature>
<feature type="region of interest" description="Disordered" evidence="1">
    <location>
        <begin position="74"/>
        <end position="121"/>
    </location>
</feature>
<evidence type="ECO:0000313" key="3">
    <source>
        <dbReference type="Proteomes" id="UP000054549"/>
    </source>
</evidence>
<protein>
    <submittedName>
        <fullName evidence="2">Uncharacterized protein</fullName>
    </submittedName>
</protein>
<dbReference type="HOGENOM" id="CLU_1026626_0_0_1"/>
<dbReference type="InParanoid" id="A0A0C2WH18"/>
<proteinExistence type="predicted"/>
<keyword evidence="3" id="KW-1185">Reference proteome</keyword>
<sequence length="271" mass="29547">MTQDSTFSDLHRLPSSLLDDSLDSQSVRFNTAPSTPTLLLCVSPPSLSTSFASESSPSFGFTNTTHIFHPTIAISRSNTPSPTGTSTPTHPTSPLSLSPPRSISPPRHPIRPLPQLPKSSIRSFPSLSPLNLTPAPSTGIELILDPVESPFDTSVSPIVFASSDSDDYSFERYPGDFTDDDSVEIVSWGGQDGTEPLLEREEVGTMGRGDKNADVEAKRKQRMKENSGWSSVRVPLRKKSSGLERGGETPTWVGEWNSDMHNVIQQLRTLR</sequence>
<dbReference type="Proteomes" id="UP000054549">
    <property type="component" value="Unassembled WGS sequence"/>
</dbReference>
<feature type="compositionally biased region" description="Low complexity" evidence="1">
    <location>
        <begin position="75"/>
        <end position="101"/>
    </location>
</feature>
<reference evidence="2 3" key="1">
    <citation type="submission" date="2014-04" db="EMBL/GenBank/DDBJ databases">
        <title>Evolutionary Origins and Diversification of the Mycorrhizal Mutualists.</title>
        <authorList>
            <consortium name="DOE Joint Genome Institute"/>
            <consortium name="Mycorrhizal Genomics Consortium"/>
            <person name="Kohler A."/>
            <person name="Kuo A."/>
            <person name="Nagy L.G."/>
            <person name="Floudas D."/>
            <person name="Copeland A."/>
            <person name="Barry K.W."/>
            <person name="Cichocki N."/>
            <person name="Veneault-Fourrey C."/>
            <person name="LaButti K."/>
            <person name="Lindquist E.A."/>
            <person name="Lipzen A."/>
            <person name="Lundell T."/>
            <person name="Morin E."/>
            <person name="Murat C."/>
            <person name="Riley R."/>
            <person name="Ohm R."/>
            <person name="Sun H."/>
            <person name="Tunlid A."/>
            <person name="Henrissat B."/>
            <person name="Grigoriev I.V."/>
            <person name="Hibbett D.S."/>
            <person name="Martin F."/>
        </authorList>
    </citation>
    <scope>NUCLEOTIDE SEQUENCE [LARGE SCALE GENOMIC DNA]</scope>
    <source>
        <strain evidence="2 3">Koide BX008</strain>
    </source>
</reference>